<comment type="caution">
    <text evidence="2">The sequence shown here is derived from an EMBL/GenBank/DDBJ whole genome shotgun (WGS) entry which is preliminary data.</text>
</comment>
<accession>A0ABT9PC97</accession>
<dbReference type="Gene3D" id="1.20.1290.10">
    <property type="entry name" value="AhpD-like"/>
    <property type="match status" value="1"/>
</dbReference>
<evidence type="ECO:0000259" key="1">
    <source>
        <dbReference type="Pfam" id="PF02627"/>
    </source>
</evidence>
<dbReference type="InterPro" id="IPR003779">
    <property type="entry name" value="CMD-like"/>
</dbReference>
<sequence>MSTSPDLGALLERIQHDRGVVHPNLAIAAKYSPAALEQFHTSYMWAVHGNEVLDRKTKELIMLAADAAVYFTYGCKFHIGEALRHGASVDEIVASLELVGLVGGFHVPMMAFPLLDEVLATEEFAHLRRPDLTFD</sequence>
<protein>
    <submittedName>
        <fullName evidence="2">Alkylhydroperoxidase/carboxymuconolactone decarboxylase family protein YurZ</fullName>
    </submittedName>
</protein>
<dbReference type="RefSeq" id="WP_307249353.1">
    <property type="nucleotide sequence ID" value="NZ_JAUSQZ010000001.1"/>
</dbReference>
<name>A0ABT9PC97_9ACTN</name>
<proteinExistence type="predicted"/>
<gene>
    <name evidence="2" type="ORF">J2S57_006062</name>
</gene>
<reference evidence="2 3" key="1">
    <citation type="submission" date="2023-07" db="EMBL/GenBank/DDBJ databases">
        <title>Sequencing the genomes of 1000 actinobacteria strains.</title>
        <authorList>
            <person name="Klenk H.-P."/>
        </authorList>
    </citation>
    <scope>NUCLEOTIDE SEQUENCE [LARGE SCALE GENOMIC DNA]</scope>
    <source>
        <strain evidence="2 3">DSM 44388</strain>
    </source>
</reference>
<dbReference type="InterPro" id="IPR029032">
    <property type="entry name" value="AhpD-like"/>
</dbReference>
<dbReference type="Pfam" id="PF02627">
    <property type="entry name" value="CMD"/>
    <property type="match status" value="1"/>
</dbReference>
<organism evidence="2 3">
    <name type="scientific">Kineosporia succinea</name>
    <dbReference type="NCBI Taxonomy" id="84632"/>
    <lineage>
        <taxon>Bacteria</taxon>
        <taxon>Bacillati</taxon>
        <taxon>Actinomycetota</taxon>
        <taxon>Actinomycetes</taxon>
        <taxon>Kineosporiales</taxon>
        <taxon>Kineosporiaceae</taxon>
        <taxon>Kineosporia</taxon>
    </lineage>
</organism>
<dbReference type="SUPFAM" id="SSF69118">
    <property type="entry name" value="AhpD-like"/>
    <property type="match status" value="1"/>
</dbReference>
<keyword evidence="3" id="KW-1185">Reference proteome</keyword>
<dbReference type="Proteomes" id="UP001235712">
    <property type="component" value="Unassembled WGS sequence"/>
</dbReference>
<dbReference type="EMBL" id="JAUSQZ010000001">
    <property type="protein sequence ID" value="MDP9830313.1"/>
    <property type="molecule type" value="Genomic_DNA"/>
</dbReference>
<feature type="domain" description="Carboxymuconolactone decarboxylase-like" evidence="1">
    <location>
        <begin position="38"/>
        <end position="106"/>
    </location>
</feature>
<evidence type="ECO:0000313" key="2">
    <source>
        <dbReference type="EMBL" id="MDP9830313.1"/>
    </source>
</evidence>
<evidence type="ECO:0000313" key="3">
    <source>
        <dbReference type="Proteomes" id="UP001235712"/>
    </source>
</evidence>